<protein>
    <submittedName>
        <fullName evidence="2">Uncharacterized protein</fullName>
    </submittedName>
</protein>
<feature type="transmembrane region" description="Helical" evidence="1">
    <location>
        <begin position="20"/>
        <end position="36"/>
    </location>
</feature>
<proteinExistence type="predicted"/>
<evidence type="ECO:0000313" key="2">
    <source>
        <dbReference type="EMBL" id="MDG4476218.1"/>
    </source>
</evidence>
<name>A0A9X4MIL4_9BACT</name>
<comment type="caution">
    <text evidence="2">The sequence shown here is derived from an EMBL/GenBank/DDBJ whole genome shotgun (WGS) entry which is preliminary data.</text>
</comment>
<organism evidence="2 3">
    <name type="scientific">Thiovibrio frasassiensis</name>
    <dbReference type="NCBI Taxonomy" id="2984131"/>
    <lineage>
        <taxon>Bacteria</taxon>
        <taxon>Pseudomonadati</taxon>
        <taxon>Thermodesulfobacteriota</taxon>
        <taxon>Desulfobulbia</taxon>
        <taxon>Desulfobulbales</taxon>
        <taxon>Thiovibrionaceae</taxon>
        <taxon>Thiovibrio</taxon>
    </lineage>
</organism>
<keyword evidence="1" id="KW-0812">Transmembrane</keyword>
<evidence type="ECO:0000256" key="1">
    <source>
        <dbReference type="SAM" id="Phobius"/>
    </source>
</evidence>
<evidence type="ECO:0000313" key="3">
    <source>
        <dbReference type="Proteomes" id="UP001154240"/>
    </source>
</evidence>
<accession>A0A9X4MIL4</accession>
<dbReference type="EMBL" id="JAPHEH010000001">
    <property type="protein sequence ID" value="MDG4476218.1"/>
    <property type="molecule type" value="Genomic_DNA"/>
</dbReference>
<reference evidence="2" key="2">
    <citation type="submission" date="2022-10" db="EMBL/GenBank/DDBJ databases">
        <authorList>
            <person name="Aronson H.S."/>
        </authorList>
    </citation>
    <scope>NUCLEOTIDE SEQUENCE</scope>
    <source>
        <strain evidence="2">RS19-109</strain>
    </source>
</reference>
<dbReference type="Proteomes" id="UP001154240">
    <property type="component" value="Unassembled WGS sequence"/>
</dbReference>
<gene>
    <name evidence="2" type="ORF">OLX77_08625</name>
</gene>
<keyword evidence="1" id="KW-0472">Membrane</keyword>
<keyword evidence="1" id="KW-1133">Transmembrane helix</keyword>
<sequence length="52" mass="6024">MNQKPVRSGRLIEEKKMEGLLFLLFWIGGATLHTVFDLKIKPLIQANEETLR</sequence>
<reference evidence="2" key="1">
    <citation type="journal article" date="2022" name="bioRxiv">
        <title>Thiovibrio frasassiensisgen. nov., sp. nov., an autotrophic, elemental sulfur disproportionating bacterium isolated from sulfidic karst sediment, and proposal of Thiovibrionaceae fam. nov.</title>
        <authorList>
            <person name="Aronson H."/>
            <person name="Thomas C."/>
            <person name="Bhattacharyya M."/>
            <person name="Eckstein S."/>
            <person name="Jensen S."/>
            <person name="Barco R."/>
            <person name="Macalady J."/>
            <person name="Amend J."/>
        </authorList>
    </citation>
    <scope>NUCLEOTIDE SEQUENCE</scope>
    <source>
        <strain evidence="2">RS19-109</strain>
    </source>
</reference>
<keyword evidence="3" id="KW-1185">Reference proteome</keyword>
<dbReference type="RefSeq" id="WP_307633188.1">
    <property type="nucleotide sequence ID" value="NZ_JAPHEH010000001.1"/>
</dbReference>
<dbReference type="AlphaFoldDB" id="A0A9X4MIL4"/>